<name>A0A1Y2GW36_9FUNG</name>
<dbReference type="RefSeq" id="XP_021884244.1">
    <property type="nucleotide sequence ID" value="XM_022028584.1"/>
</dbReference>
<protein>
    <submittedName>
        <fullName evidence="1">Uncharacterized protein</fullName>
    </submittedName>
</protein>
<dbReference type="EMBL" id="MCFF01000007">
    <property type="protein sequence ID" value="ORZ26479.1"/>
    <property type="molecule type" value="Genomic_DNA"/>
</dbReference>
<proteinExistence type="predicted"/>
<gene>
    <name evidence="1" type="ORF">BCR41DRAFT_393667</name>
</gene>
<sequence length="174" mass="18554">MGGEAWSPNTDFGIVRKIILSDLSADDTGPDSLIMEMASINDGVAVAKFETPSIPVKTKGNILESTVDTTDLRVMPGQKDNFSGFIEDLMSSESSDADPSMTLTATNIGISSSITLRSMDYLSQMVHLGLVSLAKNADLDLVGVTNIPKLHLIMGDNVVTATTTFTDPDAYEHP</sequence>
<comment type="caution">
    <text evidence="1">The sequence shown here is derived from an EMBL/GenBank/DDBJ whole genome shotgun (WGS) entry which is preliminary data.</text>
</comment>
<dbReference type="InParanoid" id="A0A1Y2GW36"/>
<evidence type="ECO:0000313" key="1">
    <source>
        <dbReference type="EMBL" id="ORZ26479.1"/>
    </source>
</evidence>
<keyword evidence="2" id="KW-1185">Reference proteome</keyword>
<reference evidence="1 2" key="1">
    <citation type="submission" date="2016-07" db="EMBL/GenBank/DDBJ databases">
        <title>Pervasive Adenine N6-methylation of Active Genes in Fungi.</title>
        <authorList>
            <consortium name="DOE Joint Genome Institute"/>
            <person name="Mondo S.J."/>
            <person name="Dannebaum R.O."/>
            <person name="Kuo R.C."/>
            <person name="Labutti K."/>
            <person name="Haridas S."/>
            <person name="Kuo A."/>
            <person name="Salamov A."/>
            <person name="Ahrendt S.R."/>
            <person name="Lipzen A."/>
            <person name="Sullivan W."/>
            <person name="Andreopoulos W.B."/>
            <person name="Clum A."/>
            <person name="Lindquist E."/>
            <person name="Daum C."/>
            <person name="Ramamoorthy G.K."/>
            <person name="Gryganskyi A."/>
            <person name="Culley D."/>
            <person name="Magnuson J.K."/>
            <person name="James T.Y."/>
            <person name="O'Malley M.A."/>
            <person name="Stajich J.E."/>
            <person name="Spatafora J.W."/>
            <person name="Visel A."/>
            <person name="Grigoriev I.V."/>
        </authorList>
    </citation>
    <scope>NUCLEOTIDE SEQUENCE [LARGE SCALE GENOMIC DNA]</scope>
    <source>
        <strain evidence="1 2">NRRL 3116</strain>
    </source>
</reference>
<evidence type="ECO:0000313" key="2">
    <source>
        <dbReference type="Proteomes" id="UP000193648"/>
    </source>
</evidence>
<accession>A0A1Y2GW36</accession>
<dbReference type="OrthoDB" id="2394524at2759"/>
<organism evidence="1 2">
    <name type="scientific">Lobosporangium transversale</name>
    <dbReference type="NCBI Taxonomy" id="64571"/>
    <lineage>
        <taxon>Eukaryota</taxon>
        <taxon>Fungi</taxon>
        <taxon>Fungi incertae sedis</taxon>
        <taxon>Mucoromycota</taxon>
        <taxon>Mortierellomycotina</taxon>
        <taxon>Mortierellomycetes</taxon>
        <taxon>Mortierellales</taxon>
        <taxon>Mortierellaceae</taxon>
        <taxon>Lobosporangium</taxon>
    </lineage>
</organism>
<dbReference type="GeneID" id="33570427"/>
<dbReference type="Proteomes" id="UP000193648">
    <property type="component" value="Unassembled WGS sequence"/>
</dbReference>
<dbReference type="AlphaFoldDB" id="A0A1Y2GW36"/>